<sequence>MVVNLPDSWNECNGDIPAGGIESNVLAAVNSSKWLPVTDFGSTYSFLSGDSLPGGDTCDADGCTRRGPQATLADSIGVERVLLSLDQLAAVIDAPLDPTSATSSSALNDPQLRELLEPAADASRHLGRWKALLQVAPTVPAALMRPDAGRIDRRRRPTGRGAHFAPHRPPTDSEPRRRRSPRAAVPSRLVLDQQRVNLPLRRVAPHGCRRSEQLPFVPSGAMLGEDEQDGVFLDCGQLEGRLATITVELEVSVRASTGLVVSRRPPAMVVDGGVM</sequence>
<dbReference type="Proteomes" id="UP000887566">
    <property type="component" value="Unplaced"/>
</dbReference>
<evidence type="ECO:0000256" key="1">
    <source>
        <dbReference type="SAM" id="MobiDB-lite"/>
    </source>
</evidence>
<proteinExistence type="predicted"/>
<keyword evidence="2" id="KW-1185">Reference proteome</keyword>
<feature type="region of interest" description="Disordered" evidence="1">
    <location>
        <begin position="144"/>
        <end position="185"/>
    </location>
</feature>
<accession>A0A914VTQ3</accession>
<evidence type="ECO:0000313" key="3">
    <source>
        <dbReference type="WBParaSite" id="PSAMB.scaffold2479size22966.g18026.t1"/>
    </source>
</evidence>
<name>A0A914VTQ3_9BILA</name>
<dbReference type="WBParaSite" id="PSAMB.scaffold2479size22966.g18026.t1">
    <property type="protein sequence ID" value="PSAMB.scaffold2479size22966.g18026.t1"/>
    <property type="gene ID" value="PSAMB.scaffold2479size22966.g18026"/>
</dbReference>
<organism evidence="2 3">
    <name type="scientific">Plectus sambesii</name>
    <dbReference type="NCBI Taxonomy" id="2011161"/>
    <lineage>
        <taxon>Eukaryota</taxon>
        <taxon>Metazoa</taxon>
        <taxon>Ecdysozoa</taxon>
        <taxon>Nematoda</taxon>
        <taxon>Chromadorea</taxon>
        <taxon>Plectida</taxon>
        <taxon>Plectina</taxon>
        <taxon>Plectoidea</taxon>
        <taxon>Plectidae</taxon>
        <taxon>Plectus</taxon>
    </lineage>
</organism>
<dbReference type="AlphaFoldDB" id="A0A914VTQ3"/>
<protein>
    <submittedName>
        <fullName evidence="3">Uncharacterized protein</fullName>
    </submittedName>
</protein>
<reference evidence="3" key="1">
    <citation type="submission" date="2022-11" db="UniProtKB">
        <authorList>
            <consortium name="WormBaseParasite"/>
        </authorList>
    </citation>
    <scope>IDENTIFICATION</scope>
</reference>
<evidence type="ECO:0000313" key="2">
    <source>
        <dbReference type="Proteomes" id="UP000887566"/>
    </source>
</evidence>